<dbReference type="Pfam" id="PF17124">
    <property type="entry name" value="ThiJ_like"/>
    <property type="match status" value="1"/>
</dbReference>
<reference evidence="1" key="1">
    <citation type="submission" date="2022-11" db="EMBL/GenBank/DDBJ databases">
        <title>Chromosomal genome sequence assembly and mating type (MAT) locus characterization of the leprose asexual lichenized fungus Lepraria neglecta (Nyl.) Erichsen.</title>
        <authorList>
            <person name="Allen J.L."/>
            <person name="Pfeffer B."/>
        </authorList>
    </citation>
    <scope>NUCLEOTIDE SEQUENCE</scope>
    <source>
        <strain evidence="1">Allen 5258</strain>
    </source>
</reference>
<evidence type="ECO:0000313" key="1">
    <source>
        <dbReference type="EMBL" id="KAK3170659.1"/>
    </source>
</evidence>
<keyword evidence="2" id="KW-1185">Reference proteome</keyword>
<organism evidence="1 2">
    <name type="scientific">Lepraria neglecta</name>
    <dbReference type="NCBI Taxonomy" id="209136"/>
    <lineage>
        <taxon>Eukaryota</taxon>
        <taxon>Fungi</taxon>
        <taxon>Dikarya</taxon>
        <taxon>Ascomycota</taxon>
        <taxon>Pezizomycotina</taxon>
        <taxon>Lecanoromycetes</taxon>
        <taxon>OSLEUM clade</taxon>
        <taxon>Lecanoromycetidae</taxon>
        <taxon>Lecanorales</taxon>
        <taxon>Lecanorineae</taxon>
        <taxon>Stereocaulaceae</taxon>
        <taxon>Lepraria</taxon>
    </lineage>
</organism>
<protein>
    <recommendedName>
        <fullName evidence="3">Class I glutamine amidotransferase-like protein</fullName>
    </recommendedName>
</protein>
<dbReference type="PANTHER" id="PTHR43068">
    <property type="entry name" value="SLR1854 PROTEIN"/>
    <property type="match status" value="1"/>
</dbReference>
<dbReference type="Gene3D" id="3.40.50.880">
    <property type="match status" value="1"/>
</dbReference>
<dbReference type="AlphaFoldDB" id="A0AAD9Z3B4"/>
<dbReference type="InterPro" id="IPR029062">
    <property type="entry name" value="Class_I_gatase-like"/>
</dbReference>
<dbReference type="PANTHER" id="PTHR43068:SF1">
    <property type="entry name" value="SLR1854 PROTEIN"/>
    <property type="match status" value="1"/>
</dbReference>
<dbReference type="InterPro" id="IPR032633">
    <property type="entry name" value="ThiJ-like"/>
</dbReference>
<sequence length="253" mass="27970">MSPKVAFLMANYGHDPTETAIPYTEFKKAGFEIDFVTEKGNMPECDAKMLTGMTQKLLGATKDAVDQYNAMKEDMKTIKAKAWTDEGFTLEPYDLVFLPGGHEKGVVQVINSPVTHRLMVDYFPKTRKPSKKNVSAICHGVMVLSESSLPNGKSVLHDATTTALPGFMEQGIFWATRAFLGDYYKTYGAGSDSVQTSVEKRLDDPSKQYFNSLGSSPFIREDETYNYISGRFPPDAALLAEKTITLVQKSVGS</sequence>
<name>A0AAD9Z3B4_9LECA</name>
<gene>
    <name evidence="1" type="ORF">OEA41_002741</name>
</gene>
<proteinExistence type="predicted"/>
<dbReference type="SUPFAM" id="SSF52317">
    <property type="entry name" value="Class I glutamine amidotransferase-like"/>
    <property type="match status" value="1"/>
</dbReference>
<comment type="caution">
    <text evidence="1">The sequence shown here is derived from an EMBL/GenBank/DDBJ whole genome shotgun (WGS) entry which is preliminary data.</text>
</comment>
<evidence type="ECO:0008006" key="3">
    <source>
        <dbReference type="Google" id="ProtNLM"/>
    </source>
</evidence>
<evidence type="ECO:0000313" key="2">
    <source>
        <dbReference type="Proteomes" id="UP001276659"/>
    </source>
</evidence>
<dbReference type="Proteomes" id="UP001276659">
    <property type="component" value="Unassembled WGS sequence"/>
</dbReference>
<accession>A0AAD9Z3B4</accession>
<dbReference type="EMBL" id="JASNWA010000008">
    <property type="protein sequence ID" value="KAK3170659.1"/>
    <property type="molecule type" value="Genomic_DNA"/>
</dbReference>